<gene>
    <name evidence="4" type="ORF">E2C01_056597</name>
</gene>
<dbReference type="EMBL" id="VSRR010019762">
    <property type="protein sequence ID" value="MPC62512.1"/>
    <property type="molecule type" value="Genomic_DNA"/>
</dbReference>
<accession>A0A5B7GUK6</accession>
<sequence>MHRCGMLCVMEGDGVGDATSEFIATGRTGRRNAMPDILSDHAATTTADLPEALDKLSCSGRPTTCFSVPLQAFPSFRYRKIPKFLNQIRLAVMTAYSWLSSVGGA</sequence>
<comment type="similarity">
    <text evidence="2">Belongs to the PKI family.</text>
</comment>
<evidence type="ECO:0000313" key="5">
    <source>
        <dbReference type="Proteomes" id="UP000324222"/>
    </source>
</evidence>
<comment type="function">
    <text evidence="1">Extremely potent competitive inhibitor of cAMP-dependent protein kinase activity, this protein interacts with the catalytic subunit of the enzyme after the cAMP-induced dissociation of its regulatory chains.</text>
</comment>
<reference evidence="4 5" key="1">
    <citation type="submission" date="2019-05" db="EMBL/GenBank/DDBJ databases">
        <title>Another draft genome of Portunus trituberculatus and its Hox gene families provides insights of decapod evolution.</title>
        <authorList>
            <person name="Jeong J.-H."/>
            <person name="Song I."/>
            <person name="Kim S."/>
            <person name="Choi T."/>
            <person name="Kim D."/>
            <person name="Ryu S."/>
            <person name="Kim W."/>
        </authorList>
    </citation>
    <scope>NUCLEOTIDE SEQUENCE [LARGE SCALE GENOMIC DNA]</scope>
    <source>
        <tissue evidence="4">Muscle</tissue>
    </source>
</reference>
<dbReference type="Pfam" id="PF02827">
    <property type="entry name" value="PKI"/>
    <property type="match status" value="1"/>
</dbReference>
<evidence type="ECO:0000256" key="2">
    <source>
        <dbReference type="ARBA" id="ARBA00006393"/>
    </source>
</evidence>
<dbReference type="AlphaFoldDB" id="A0A5B7GUK6"/>
<dbReference type="PANTHER" id="PTHR15416">
    <property type="entry name" value="CAMP-DEPENDENT PROTEIN KINASE INHIBITOR/PKI"/>
    <property type="match status" value="1"/>
</dbReference>
<evidence type="ECO:0000256" key="3">
    <source>
        <dbReference type="ARBA" id="ARBA00023013"/>
    </source>
</evidence>
<evidence type="ECO:0000256" key="1">
    <source>
        <dbReference type="ARBA" id="ARBA00002844"/>
    </source>
</evidence>
<comment type="caution">
    <text evidence="4">The sequence shown here is derived from an EMBL/GenBank/DDBJ whole genome shotgun (WGS) entry which is preliminary data.</text>
</comment>
<dbReference type="InterPro" id="IPR004171">
    <property type="entry name" value="cAMP_dep_PKI"/>
</dbReference>
<name>A0A5B7GUK6_PORTR</name>
<dbReference type="Proteomes" id="UP000324222">
    <property type="component" value="Unassembled WGS sequence"/>
</dbReference>
<protein>
    <submittedName>
        <fullName evidence="4">Uncharacterized protein</fullName>
    </submittedName>
</protein>
<dbReference type="GO" id="GO:0004862">
    <property type="term" value="F:cAMP-dependent protein kinase inhibitor activity"/>
    <property type="evidence" value="ECO:0007669"/>
    <property type="project" value="InterPro"/>
</dbReference>
<keyword evidence="5" id="KW-1185">Reference proteome</keyword>
<evidence type="ECO:0000313" key="4">
    <source>
        <dbReference type="EMBL" id="MPC62512.1"/>
    </source>
</evidence>
<keyword evidence="3" id="KW-0649">Protein kinase inhibitor</keyword>
<proteinExistence type="inferred from homology"/>
<dbReference type="OrthoDB" id="6380180at2759"/>
<organism evidence="4 5">
    <name type="scientific">Portunus trituberculatus</name>
    <name type="common">Swimming crab</name>
    <name type="synonym">Neptunus trituberculatus</name>
    <dbReference type="NCBI Taxonomy" id="210409"/>
    <lineage>
        <taxon>Eukaryota</taxon>
        <taxon>Metazoa</taxon>
        <taxon>Ecdysozoa</taxon>
        <taxon>Arthropoda</taxon>
        <taxon>Crustacea</taxon>
        <taxon>Multicrustacea</taxon>
        <taxon>Malacostraca</taxon>
        <taxon>Eumalacostraca</taxon>
        <taxon>Eucarida</taxon>
        <taxon>Decapoda</taxon>
        <taxon>Pleocyemata</taxon>
        <taxon>Brachyura</taxon>
        <taxon>Eubrachyura</taxon>
        <taxon>Portunoidea</taxon>
        <taxon>Portunidae</taxon>
        <taxon>Portuninae</taxon>
        <taxon>Portunus</taxon>
    </lineage>
</organism>